<keyword evidence="2" id="KW-1185">Reference proteome</keyword>
<dbReference type="EMBL" id="CP133615">
    <property type="protein sequence ID" value="WMV24388.1"/>
    <property type="molecule type" value="Genomic_DNA"/>
</dbReference>
<dbReference type="AlphaFoldDB" id="A0AAF0QJT0"/>
<organism evidence="1 2">
    <name type="scientific">Solanum verrucosum</name>
    <dbReference type="NCBI Taxonomy" id="315347"/>
    <lineage>
        <taxon>Eukaryota</taxon>
        <taxon>Viridiplantae</taxon>
        <taxon>Streptophyta</taxon>
        <taxon>Embryophyta</taxon>
        <taxon>Tracheophyta</taxon>
        <taxon>Spermatophyta</taxon>
        <taxon>Magnoliopsida</taxon>
        <taxon>eudicotyledons</taxon>
        <taxon>Gunneridae</taxon>
        <taxon>Pentapetalae</taxon>
        <taxon>asterids</taxon>
        <taxon>lamiids</taxon>
        <taxon>Solanales</taxon>
        <taxon>Solanaceae</taxon>
        <taxon>Solanoideae</taxon>
        <taxon>Solaneae</taxon>
        <taxon>Solanum</taxon>
    </lineage>
</organism>
<sequence length="69" mass="7895">VVVSVVVASHCALVCCQVKAPLHEPLHGSWSQPRDMERLVWLPKLGRDGVKLRYFWSTDHKNHHGPWCP</sequence>
<evidence type="ECO:0000313" key="2">
    <source>
        <dbReference type="Proteomes" id="UP001234989"/>
    </source>
</evidence>
<evidence type="ECO:0000313" key="1">
    <source>
        <dbReference type="EMBL" id="WMV24388.1"/>
    </source>
</evidence>
<proteinExistence type="predicted"/>
<feature type="non-terminal residue" evidence="1">
    <location>
        <position position="1"/>
    </location>
</feature>
<dbReference type="Proteomes" id="UP001234989">
    <property type="component" value="Chromosome 4"/>
</dbReference>
<name>A0AAF0QJT0_SOLVR</name>
<reference evidence="1" key="1">
    <citation type="submission" date="2023-08" db="EMBL/GenBank/DDBJ databases">
        <title>A de novo genome assembly of Solanum verrucosum Schlechtendal, a Mexican diploid species geographically isolated from the other diploid A-genome species in potato relatives.</title>
        <authorList>
            <person name="Hosaka K."/>
        </authorList>
    </citation>
    <scope>NUCLEOTIDE SEQUENCE</scope>
    <source>
        <tissue evidence="1">Young leaves</tissue>
    </source>
</reference>
<accession>A0AAF0QJT0</accession>
<protein>
    <submittedName>
        <fullName evidence="1">Uncharacterized protein</fullName>
    </submittedName>
</protein>
<gene>
    <name evidence="1" type="ORF">MTR67_017773</name>
</gene>